<dbReference type="InterPro" id="IPR009056">
    <property type="entry name" value="Cyt_c-like_dom"/>
</dbReference>
<dbReference type="GO" id="GO:0046872">
    <property type="term" value="F:metal ion binding"/>
    <property type="evidence" value="ECO:0007669"/>
    <property type="project" value="UniProtKB-KW"/>
</dbReference>
<dbReference type="Pfam" id="PF00034">
    <property type="entry name" value="Cytochrom_C"/>
    <property type="match status" value="1"/>
</dbReference>
<comment type="caution">
    <text evidence="7">The sequence shown here is derived from an EMBL/GenBank/DDBJ whole genome shotgun (WGS) entry which is preliminary data.</text>
</comment>
<evidence type="ECO:0000313" key="7">
    <source>
        <dbReference type="EMBL" id="ETX01352.1"/>
    </source>
</evidence>
<keyword evidence="5" id="KW-0472">Membrane</keyword>
<keyword evidence="1 4" id="KW-0349">Heme</keyword>
<dbReference type="Gene3D" id="1.10.760.10">
    <property type="entry name" value="Cytochrome c-like domain"/>
    <property type="match status" value="2"/>
</dbReference>
<protein>
    <recommendedName>
        <fullName evidence="6">Cytochrome c domain-containing protein</fullName>
    </recommendedName>
</protein>
<evidence type="ECO:0000256" key="5">
    <source>
        <dbReference type="SAM" id="Phobius"/>
    </source>
</evidence>
<dbReference type="AlphaFoldDB" id="W4LVG2"/>
<proteinExistence type="predicted"/>
<name>W4LVG2_9BACT</name>
<keyword evidence="2 4" id="KW-0479">Metal-binding</keyword>
<evidence type="ECO:0000256" key="4">
    <source>
        <dbReference type="PROSITE-ProRule" id="PRU00433"/>
    </source>
</evidence>
<keyword evidence="5" id="KW-1133">Transmembrane helix</keyword>
<dbReference type="InterPro" id="IPR050597">
    <property type="entry name" value="Cytochrome_c_Oxidase_Subunit"/>
</dbReference>
<keyword evidence="3 4" id="KW-0408">Iron</keyword>
<evidence type="ECO:0000256" key="1">
    <source>
        <dbReference type="ARBA" id="ARBA00022617"/>
    </source>
</evidence>
<dbReference type="PANTHER" id="PTHR33751:SF1">
    <property type="entry name" value="CBB3-TYPE CYTOCHROME C OXIDASE SUBUNIT FIXP"/>
    <property type="match status" value="1"/>
</dbReference>
<dbReference type="HOGENOM" id="CLU_1168981_0_0_7"/>
<keyword evidence="8" id="KW-1185">Reference proteome</keyword>
<evidence type="ECO:0000313" key="8">
    <source>
        <dbReference type="Proteomes" id="UP000019140"/>
    </source>
</evidence>
<evidence type="ECO:0000259" key="6">
    <source>
        <dbReference type="PROSITE" id="PS51007"/>
    </source>
</evidence>
<dbReference type="InterPro" id="IPR036909">
    <property type="entry name" value="Cyt_c-like_dom_sf"/>
</dbReference>
<organism evidence="7 8">
    <name type="scientific">Candidatus Entotheonella gemina</name>
    <dbReference type="NCBI Taxonomy" id="1429439"/>
    <lineage>
        <taxon>Bacteria</taxon>
        <taxon>Pseudomonadati</taxon>
        <taxon>Nitrospinota/Tectimicrobiota group</taxon>
        <taxon>Candidatus Tectimicrobiota</taxon>
        <taxon>Candidatus Entotheonellia</taxon>
        <taxon>Candidatus Entotheonellales</taxon>
        <taxon>Candidatus Entotheonellaceae</taxon>
        <taxon>Candidatus Entotheonella</taxon>
    </lineage>
</organism>
<evidence type="ECO:0000256" key="2">
    <source>
        <dbReference type="ARBA" id="ARBA00022723"/>
    </source>
</evidence>
<dbReference type="EMBL" id="AZHX01001629">
    <property type="protein sequence ID" value="ETX01352.1"/>
    <property type="molecule type" value="Genomic_DNA"/>
</dbReference>
<dbReference type="Proteomes" id="UP000019140">
    <property type="component" value="Unassembled WGS sequence"/>
</dbReference>
<dbReference type="GO" id="GO:0009055">
    <property type="term" value="F:electron transfer activity"/>
    <property type="evidence" value="ECO:0007669"/>
    <property type="project" value="InterPro"/>
</dbReference>
<feature type="transmembrane region" description="Helical" evidence="5">
    <location>
        <begin position="20"/>
        <end position="40"/>
    </location>
</feature>
<reference evidence="7 8" key="1">
    <citation type="journal article" date="2014" name="Nature">
        <title>An environmental bacterial taxon with a large and distinct metabolic repertoire.</title>
        <authorList>
            <person name="Wilson M.C."/>
            <person name="Mori T."/>
            <person name="Ruckert C."/>
            <person name="Uria A.R."/>
            <person name="Helf M.J."/>
            <person name="Takada K."/>
            <person name="Gernert C."/>
            <person name="Steffens U.A."/>
            <person name="Heycke N."/>
            <person name="Schmitt S."/>
            <person name="Rinke C."/>
            <person name="Helfrich E.J."/>
            <person name="Brachmann A.O."/>
            <person name="Gurgui C."/>
            <person name="Wakimoto T."/>
            <person name="Kracht M."/>
            <person name="Crusemann M."/>
            <person name="Hentschel U."/>
            <person name="Abe I."/>
            <person name="Matsunaga S."/>
            <person name="Kalinowski J."/>
            <person name="Takeyama H."/>
            <person name="Piel J."/>
        </authorList>
    </citation>
    <scope>NUCLEOTIDE SEQUENCE [LARGE SCALE GENOMIC DNA]</scope>
    <source>
        <strain evidence="8">TSY2</strain>
    </source>
</reference>
<evidence type="ECO:0000256" key="3">
    <source>
        <dbReference type="ARBA" id="ARBA00023004"/>
    </source>
</evidence>
<dbReference type="PANTHER" id="PTHR33751">
    <property type="entry name" value="CBB3-TYPE CYTOCHROME C OXIDASE SUBUNIT FIXP"/>
    <property type="match status" value="1"/>
</dbReference>
<keyword evidence="5" id="KW-0812">Transmembrane</keyword>
<dbReference type="SUPFAM" id="SSF46626">
    <property type="entry name" value="Cytochrome c"/>
    <property type="match status" value="2"/>
</dbReference>
<sequence length="237" mass="25386">MGKPTGDVHHDRISHTCQRVISIMVLTCMIAMLIATHAWAQGKMRWIENNPAGVAQGKALFTACGACHGMQGEGRQGIGPRLNSNTFLAAASDDFLVQTIRQGRAGTTMIPWGASFKDADIQSLVAYIRSLNPVSAATLNESPLNGDAPRGAALYDTICAACHGRTGAGYQETANGTGIGRKAFLDSVSNGFLRYIIKHGKSGTQMRPFAKDSKVAVVNLTDQQVDDVITHLRSQSW</sequence>
<feature type="domain" description="Cytochrome c" evidence="6">
    <location>
        <begin position="146"/>
        <end position="236"/>
    </location>
</feature>
<accession>W4LVG2</accession>
<gene>
    <name evidence="7" type="ORF">ETSY2_37375</name>
</gene>
<feature type="domain" description="Cytochrome c" evidence="6">
    <location>
        <begin position="52"/>
        <end position="132"/>
    </location>
</feature>
<dbReference type="Pfam" id="PF13442">
    <property type="entry name" value="Cytochrome_CBB3"/>
    <property type="match status" value="1"/>
</dbReference>
<dbReference type="GO" id="GO:0020037">
    <property type="term" value="F:heme binding"/>
    <property type="evidence" value="ECO:0007669"/>
    <property type="project" value="InterPro"/>
</dbReference>
<dbReference type="PROSITE" id="PS51007">
    <property type="entry name" value="CYTC"/>
    <property type="match status" value="2"/>
</dbReference>